<dbReference type="AlphaFoldDB" id="A0A2N9EFF5"/>
<dbReference type="Pfam" id="PF05055">
    <property type="entry name" value="DUF677"/>
    <property type="match status" value="1"/>
</dbReference>
<keyword evidence="4 7" id="KW-1133">Transmembrane helix</keyword>
<protein>
    <submittedName>
        <fullName evidence="8">Uncharacterized protein</fullName>
    </submittedName>
</protein>
<reference evidence="8" key="1">
    <citation type="submission" date="2018-02" db="EMBL/GenBank/DDBJ databases">
        <authorList>
            <person name="Cohen D.B."/>
            <person name="Kent A.D."/>
        </authorList>
    </citation>
    <scope>NUCLEOTIDE SEQUENCE</scope>
</reference>
<evidence type="ECO:0000256" key="1">
    <source>
        <dbReference type="ARBA" id="ARBA00004370"/>
    </source>
</evidence>
<dbReference type="GO" id="GO:0016020">
    <property type="term" value="C:membrane"/>
    <property type="evidence" value="ECO:0007669"/>
    <property type="project" value="UniProtKB-SubCell"/>
</dbReference>
<evidence type="ECO:0000256" key="6">
    <source>
        <dbReference type="SAM" id="MobiDB-lite"/>
    </source>
</evidence>
<organism evidence="8">
    <name type="scientific">Fagus sylvatica</name>
    <name type="common">Beechnut</name>
    <dbReference type="NCBI Taxonomy" id="28930"/>
    <lineage>
        <taxon>Eukaryota</taxon>
        <taxon>Viridiplantae</taxon>
        <taxon>Streptophyta</taxon>
        <taxon>Embryophyta</taxon>
        <taxon>Tracheophyta</taxon>
        <taxon>Spermatophyta</taxon>
        <taxon>Magnoliopsida</taxon>
        <taxon>eudicotyledons</taxon>
        <taxon>Gunneridae</taxon>
        <taxon>Pentapetalae</taxon>
        <taxon>rosids</taxon>
        <taxon>fabids</taxon>
        <taxon>Fagales</taxon>
        <taxon>Fagaceae</taxon>
        <taxon>Fagus</taxon>
    </lineage>
</organism>
<dbReference type="EMBL" id="OIVN01000058">
    <property type="protein sequence ID" value="SPC73463.1"/>
    <property type="molecule type" value="Genomic_DNA"/>
</dbReference>
<keyword evidence="5 7" id="KW-0472">Membrane</keyword>
<comment type="subcellular location">
    <subcellularLocation>
        <location evidence="1">Membrane</location>
    </subcellularLocation>
</comment>
<gene>
    <name evidence="8" type="ORF">FSB_LOCUS1345</name>
</gene>
<evidence type="ECO:0000256" key="3">
    <source>
        <dbReference type="ARBA" id="ARBA00022692"/>
    </source>
</evidence>
<accession>A0A2N9EFF5</accession>
<evidence type="ECO:0000313" key="8">
    <source>
        <dbReference type="EMBL" id="SPC73463.1"/>
    </source>
</evidence>
<evidence type="ECO:0000256" key="5">
    <source>
        <dbReference type="ARBA" id="ARBA00023136"/>
    </source>
</evidence>
<dbReference type="InterPro" id="IPR007749">
    <property type="entry name" value="DUF677"/>
</dbReference>
<comment type="similarity">
    <text evidence="2">Belongs to the UPF0496 family.</text>
</comment>
<dbReference type="PANTHER" id="PTHR31113:SF32">
    <property type="entry name" value="UPF0496 PLANT-LIKE PROTEIN"/>
    <property type="match status" value="1"/>
</dbReference>
<name>A0A2N9EFF5_FAGSY</name>
<keyword evidence="3 7" id="KW-0812">Transmembrane</keyword>
<dbReference type="PANTHER" id="PTHR31113">
    <property type="entry name" value="UPF0496 PROTEIN 3-RELATED"/>
    <property type="match status" value="1"/>
</dbReference>
<evidence type="ECO:0000256" key="4">
    <source>
        <dbReference type="ARBA" id="ARBA00022989"/>
    </source>
</evidence>
<sequence length="384" mass="43376">MEGESSKQTSSAAPPTPPPPPPPQAQPHTTFNVYLSSYETECLLDTDLQSFDVILQARTNRVISSLATGVQVQSLSLDSIREVTNSLLEMNQDVVQVIKLCKKDVWHNQELFSLVEDYFDNSVKTMDFCTSLENCLRRTRDNQLMIIQLAVRHFEKEVRGGIDGVKYVKTLQELRRFKATEDPFTEEFFVLFESVLKQHELMYEKLLLRKGKLDKKLKFSKEWRRVSNVIFVAAFLSVFILSVVAAAITAPPIVTAVAAALSGSMGPAGKWCNSLLRSYENSVKGQMGLVNTMHIHNSITMIDLVNIRVLVNKLEIGIDSLLKTADFALREEDVLKLVMEEIKKQLEVFMDTIENLIQHGHKCCQDITRARTVVLQTITKGPNN</sequence>
<feature type="compositionally biased region" description="Pro residues" evidence="6">
    <location>
        <begin position="14"/>
        <end position="25"/>
    </location>
</feature>
<proteinExistence type="inferred from homology"/>
<feature type="transmembrane region" description="Helical" evidence="7">
    <location>
        <begin position="226"/>
        <end position="248"/>
    </location>
</feature>
<evidence type="ECO:0000256" key="2">
    <source>
        <dbReference type="ARBA" id="ARBA00009074"/>
    </source>
</evidence>
<evidence type="ECO:0000256" key="7">
    <source>
        <dbReference type="SAM" id="Phobius"/>
    </source>
</evidence>
<feature type="region of interest" description="Disordered" evidence="6">
    <location>
        <begin position="1"/>
        <end position="27"/>
    </location>
</feature>